<feature type="domain" description="TIR" evidence="2">
    <location>
        <begin position="1"/>
        <end position="152"/>
    </location>
</feature>
<gene>
    <name evidence="3" type="ORF">GCM10018793_02470</name>
</gene>
<reference evidence="3" key="1">
    <citation type="journal article" date="2014" name="Int. J. Syst. Evol. Microbiol.">
        <title>Complete genome sequence of Corynebacterium casei LMG S-19264T (=DSM 44701T), isolated from a smear-ripened cheese.</title>
        <authorList>
            <consortium name="US DOE Joint Genome Institute (JGI-PGF)"/>
            <person name="Walter F."/>
            <person name="Albersmeier A."/>
            <person name="Kalinowski J."/>
            <person name="Ruckert C."/>
        </authorList>
    </citation>
    <scope>NUCLEOTIDE SEQUENCE</scope>
    <source>
        <strain evidence="3">JCM 5069</strain>
    </source>
</reference>
<dbReference type="GO" id="GO:0007165">
    <property type="term" value="P:signal transduction"/>
    <property type="evidence" value="ECO:0007669"/>
    <property type="project" value="InterPro"/>
</dbReference>
<evidence type="ECO:0000313" key="3">
    <source>
        <dbReference type="EMBL" id="GHH69677.1"/>
    </source>
</evidence>
<sequence length="270" mass="29699">MPLIFVNYRTGDEESTATLVERELSRRFGDTNVFRASKSIGPGRRYPQELITAVRRSSVLLAVIGPRWLQARSADGHTALEAPDDWTRREILEAFESGAMVIPLLVGRTEPLRQEVLPPVLGELADCQYRRFDHRNAEADLDRLAIDLALLVPELADAARGRGRGAPVESDGDGPSSVGQADQARLPAQVVKHRQRGGIGNLNGAFSGTFVSESQGPVHTGSGHLYHSREQYWGAPFPDDGARTDRAEGGSGTEDRRRQRQDERPVDGER</sequence>
<dbReference type="PROSITE" id="PS50104">
    <property type="entry name" value="TIR"/>
    <property type="match status" value="1"/>
</dbReference>
<reference evidence="3" key="2">
    <citation type="submission" date="2020-09" db="EMBL/GenBank/DDBJ databases">
        <authorList>
            <person name="Sun Q."/>
            <person name="Ohkuma M."/>
        </authorList>
    </citation>
    <scope>NUCLEOTIDE SEQUENCE</scope>
    <source>
        <strain evidence="3">JCM 5069</strain>
    </source>
</reference>
<feature type="region of interest" description="Disordered" evidence="1">
    <location>
        <begin position="229"/>
        <end position="270"/>
    </location>
</feature>
<dbReference type="Pfam" id="PF13676">
    <property type="entry name" value="TIR_2"/>
    <property type="match status" value="1"/>
</dbReference>
<comment type="caution">
    <text evidence="3">The sequence shown here is derived from an EMBL/GenBank/DDBJ whole genome shotgun (WGS) entry which is preliminary data.</text>
</comment>
<dbReference type="Proteomes" id="UP000603708">
    <property type="component" value="Unassembled WGS sequence"/>
</dbReference>
<proteinExistence type="predicted"/>
<dbReference type="SUPFAM" id="SSF52200">
    <property type="entry name" value="Toll/Interleukin receptor TIR domain"/>
    <property type="match status" value="1"/>
</dbReference>
<keyword evidence="4" id="KW-1185">Reference proteome</keyword>
<protein>
    <recommendedName>
        <fullName evidence="2">TIR domain-containing protein</fullName>
    </recommendedName>
</protein>
<feature type="region of interest" description="Disordered" evidence="1">
    <location>
        <begin position="162"/>
        <end position="181"/>
    </location>
</feature>
<dbReference type="EMBL" id="BNCD01000001">
    <property type="protein sequence ID" value="GHH69677.1"/>
    <property type="molecule type" value="Genomic_DNA"/>
</dbReference>
<feature type="compositionally biased region" description="Basic and acidic residues" evidence="1">
    <location>
        <begin position="240"/>
        <end position="270"/>
    </location>
</feature>
<dbReference type="InterPro" id="IPR035897">
    <property type="entry name" value="Toll_tir_struct_dom_sf"/>
</dbReference>
<dbReference type="Gene3D" id="3.40.50.10140">
    <property type="entry name" value="Toll/interleukin-1 receptor homology (TIR) domain"/>
    <property type="match status" value="1"/>
</dbReference>
<evidence type="ECO:0000259" key="2">
    <source>
        <dbReference type="PROSITE" id="PS50104"/>
    </source>
</evidence>
<evidence type="ECO:0000256" key="1">
    <source>
        <dbReference type="SAM" id="MobiDB-lite"/>
    </source>
</evidence>
<accession>A0A919FNV6</accession>
<evidence type="ECO:0000313" key="4">
    <source>
        <dbReference type="Proteomes" id="UP000603708"/>
    </source>
</evidence>
<dbReference type="InterPro" id="IPR000157">
    <property type="entry name" value="TIR_dom"/>
</dbReference>
<dbReference type="RefSeq" id="WP_189928954.1">
    <property type="nucleotide sequence ID" value="NZ_BNCD01000001.1"/>
</dbReference>
<organism evidence="3 4">
    <name type="scientific">Streptomyces sulfonofaciens</name>
    <dbReference type="NCBI Taxonomy" id="68272"/>
    <lineage>
        <taxon>Bacteria</taxon>
        <taxon>Bacillati</taxon>
        <taxon>Actinomycetota</taxon>
        <taxon>Actinomycetes</taxon>
        <taxon>Kitasatosporales</taxon>
        <taxon>Streptomycetaceae</taxon>
        <taxon>Streptomyces</taxon>
    </lineage>
</organism>
<dbReference type="AlphaFoldDB" id="A0A919FNV6"/>
<name>A0A919FNV6_9ACTN</name>